<reference evidence="3 6" key="2">
    <citation type="submission" date="2020-12" db="EMBL/GenBank/DDBJ databases">
        <title>FDA dAtabase for Regulatory Grade micrObial Sequences (FDA-ARGOS): Supporting development and validation of Infectious Disease Dx tests.</title>
        <authorList>
            <person name="Sproer C."/>
            <person name="Gronow S."/>
            <person name="Severitt S."/>
            <person name="Schroder I."/>
            <person name="Tallon L."/>
            <person name="Sadzewicz L."/>
            <person name="Zhao X."/>
            <person name="Boylan J."/>
            <person name="Ott S."/>
            <person name="Bowen H."/>
            <person name="Vavikolanu K."/>
            <person name="Mehta A."/>
            <person name="Aluvathingal J."/>
            <person name="Nadendla S."/>
            <person name="Lowell S."/>
            <person name="Myers T."/>
            <person name="Yan Y."/>
            <person name="Sichtig H."/>
        </authorList>
    </citation>
    <scope>NUCLEOTIDE SEQUENCE [LARGE SCALE GENOMIC DNA]</scope>
    <source>
        <strain evidence="3 6">FDAARGOS_872</strain>
    </source>
</reference>
<reference evidence="4 5" key="1">
    <citation type="submission" date="2018-06" db="EMBL/GenBank/DDBJ databases">
        <authorList>
            <consortium name="Pathogen Informatics"/>
            <person name="Doyle S."/>
        </authorList>
    </citation>
    <scope>NUCLEOTIDE SEQUENCE [LARGE SCALE GENOMIC DNA]</scope>
    <source>
        <strain evidence="4 5">NCTC11997</strain>
    </source>
</reference>
<dbReference type="AlphaFoldDB" id="A0A378XI41"/>
<proteinExistence type="predicted"/>
<protein>
    <submittedName>
        <fullName evidence="4">ABC-type uncharacterized transport system, auxiliary component</fullName>
    </submittedName>
    <submittedName>
        <fullName evidence="3">Membrane integrity-associated transporter subunit PqiC</fullName>
    </submittedName>
</protein>
<evidence type="ECO:0000313" key="4">
    <source>
        <dbReference type="EMBL" id="SUA57784.1"/>
    </source>
</evidence>
<dbReference type="InterPro" id="IPR005586">
    <property type="entry name" value="ABC_trans_aux"/>
</dbReference>
<dbReference type="STRING" id="1122619.GCA_000373745_00265"/>
<dbReference type="Proteomes" id="UP000594903">
    <property type="component" value="Chromosome"/>
</dbReference>
<dbReference type="Proteomes" id="UP000254603">
    <property type="component" value="Unassembled WGS sequence"/>
</dbReference>
<feature type="domain" description="ABC-type transport auxiliary lipoprotein component" evidence="2">
    <location>
        <begin position="34"/>
        <end position="193"/>
    </location>
</feature>
<dbReference type="SUPFAM" id="SSF159594">
    <property type="entry name" value="XCC0632-like"/>
    <property type="match status" value="1"/>
</dbReference>
<evidence type="ECO:0000259" key="2">
    <source>
        <dbReference type="Pfam" id="PF03886"/>
    </source>
</evidence>
<organism evidence="4 5">
    <name type="scientific">Oligella ureolytica</name>
    <dbReference type="NCBI Taxonomy" id="90244"/>
    <lineage>
        <taxon>Bacteria</taxon>
        <taxon>Pseudomonadati</taxon>
        <taxon>Pseudomonadota</taxon>
        <taxon>Betaproteobacteria</taxon>
        <taxon>Burkholderiales</taxon>
        <taxon>Alcaligenaceae</taxon>
        <taxon>Oligella</taxon>
    </lineage>
</organism>
<sequence length="206" mass="22852">MVRKSFTKLFAASSLALLLGACSILPKAPQLTVYKLPQLEVQRQQAVTVNEVIRVAIPYTRNYLDTHRIIVVTPEHSLAVMDGIRWEDLGPIVFRDSLIRALRSANRYRAVINDDTAAGDYSLRSELQDFQLDYSVEPAEVVISVDASLSSLKTKDYPISTASFSAREPLEAASDEAVLNAFAKANQQIHQQVIQWLSSLSSSSKN</sequence>
<gene>
    <name evidence="3" type="ORF">I6G29_12175</name>
    <name evidence="4" type="ORF">NCTC11997_02509</name>
</gene>
<evidence type="ECO:0000313" key="3">
    <source>
        <dbReference type="EMBL" id="QPT39853.1"/>
    </source>
</evidence>
<dbReference type="Gene3D" id="3.40.50.10610">
    <property type="entry name" value="ABC-type transport auxiliary lipoprotein component"/>
    <property type="match status" value="1"/>
</dbReference>
<dbReference type="OrthoDB" id="8690166at2"/>
<feature type="chain" id="PRO_5016573675" evidence="1">
    <location>
        <begin position="29"/>
        <end position="206"/>
    </location>
</feature>
<dbReference type="EMBL" id="CP065725">
    <property type="protein sequence ID" value="QPT39853.1"/>
    <property type="molecule type" value="Genomic_DNA"/>
</dbReference>
<evidence type="ECO:0000313" key="6">
    <source>
        <dbReference type="Proteomes" id="UP000594903"/>
    </source>
</evidence>
<keyword evidence="1" id="KW-0732">Signal</keyword>
<keyword evidence="6" id="KW-1185">Reference proteome</keyword>
<dbReference type="PROSITE" id="PS51257">
    <property type="entry name" value="PROKAR_LIPOPROTEIN"/>
    <property type="match status" value="1"/>
</dbReference>
<dbReference type="RefSeq" id="WP_018573444.1">
    <property type="nucleotide sequence ID" value="NZ_CP065725.1"/>
</dbReference>
<accession>A0A378XI41</accession>
<evidence type="ECO:0000313" key="5">
    <source>
        <dbReference type="Proteomes" id="UP000254603"/>
    </source>
</evidence>
<evidence type="ECO:0000256" key="1">
    <source>
        <dbReference type="SAM" id="SignalP"/>
    </source>
</evidence>
<dbReference type="EMBL" id="UGSB01000001">
    <property type="protein sequence ID" value="SUA57784.1"/>
    <property type="molecule type" value="Genomic_DNA"/>
</dbReference>
<dbReference type="Pfam" id="PF03886">
    <property type="entry name" value="ABC_trans_aux"/>
    <property type="match status" value="1"/>
</dbReference>
<name>A0A378XI41_9BURK</name>
<feature type="signal peptide" evidence="1">
    <location>
        <begin position="1"/>
        <end position="28"/>
    </location>
</feature>